<dbReference type="EMBL" id="CP109135">
    <property type="protein sequence ID" value="WSD17422.1"/>
    <property type="molecule type" value="Genomic_DNA"/>
</dbReference>
<dbReference type="PROSITE" id="PS51257">
    <property type="entry name" value="PROKAR_LIPOPROTEIN"/>
    <property type="match status" value="1"/>
</dbReference>
<evidence type="ECO:0000256" key="2">
    <source>
        <dbReference type="SAM" id="Phobius"/>
    </source>
</evidence>
<feature type="region of interest" description="Disordered" evidence="1">
    <location>
        <begin position="417"/>
        <end position="471"/>
    </location>
</feature>
<keyword evidence="2" id="KW-0472">Membrane</keyword>
<protein>
    <recommendedName>
        <fullName evidence="5">Integral membrane protein</fullName>
    </recommendedName>
</protein>
<keyword evidence="2" id="KW-1133">Transmembrane helix</keyword>
<reference evidence="3 4" key="1">
    <citation type="submission" date="2022-10" db="EMBL/GenBank/DDBJ databases">
        <title>The complete genomes of actinobacterial strains from the NBC collection.</title>
        <authorList>
            <person name="Joergensen T.S."/>
            <person name="Alvarez Arevalo M."/>
            <person name="Sterndorff E.B."/>
            <person name="Faurdal D."/>
            <person name="Vuksanovic O."/>
            <person name="Mourched A.-S."/>
            <person name="Charusanti P."/>
            <person name="Shaw S."/>
            <person name="Blin K."/>
            <person name="Weber T."/>
        </authorList>
    </citation>
    <scope>NUCLEOTIDE SEQUENCE [LARGE SCALE GENOMIC DNA]</scope>
    <source>
        <strain evidence="3 4">NBC 01752</strain>
    </source>
</reference>
<organism evidence="3 4">
    <name type="scientific">Streptomyces phaeochromogenes</name>
    <dbReference type="NCBI Taxonomy" id="1923"/>
    <lineage>
        <taxon>Bacteria</taxon>
        <taxon>Bacillati</taxon>
        <taxon>Actinomycetota</taxon>
        <taxon>Actinomycetes</taxon>
        <taxon>Kitasatosporales</taxon>
        <taxon>Streptomycetaceae</taxon>
        <taxon>Streptomyces</taxon>
        <taxon>Streptomyces phaeochromogenes group</taxon>
    </lineage>
</organism>
<sequence length="471" mass="50977">MNARPAAWVLFLAALFGCLQLANVTGRDTPDSRNYLSYALSLGGADKEEAAGRTIAYVCASRGETASRNHSVDVRRFRAPNPGPEIRDECRGYYDWSVGRRLEAGQTSGWTAPFMSERFMRIFEVRPGYPLLLVPFVTVLGVTWGLWAAGVVVAAAGSVLVFLVLRTVGVPVGLALTGQALYYLLPTGATAMRPMTEGTMMALTLAVLWGCALVLRGRAGAAGLVGVSLALLFTVKHSQALFLSVCLAGGLVVIGLYRRRAGRPVGAAVKTLLKVTVGAAIGIMLLTRLLPYPSESDSLQDLLTDHFNRPDRERERAWWEFLHLELNFWMEWLRRQLAEPLFLALLVAGGWGALRRWPAFGVLLAAAGATGVLSIAAHPDIGIDRLMVMVWLVPVVGVPLLLAEFYRPRRPYPFPSLTQGLRPRTPAPQTPEGLKIAQPRPTLSARPAFEDEAVQADGRGSGGGSPQGRDG</sequence>
<evidence type="ECO:0000256" key="1">
    <source>
        <dbReference type="SAM" id="MobiDB-lite"/>
    </source>
</evidence>
<evidence type="ECO:0008006" key="5">
    <source>
        <dbReference type="Google" id="ProtNLM"/>
    </source>
</evidence>
<gene>
    <name evidence="3" type="ORF">OHB35_31645</name>
</gene>
<feature type="transmembrane region" description="Helical" evidence="2">
    <location>
        <begin position="128"/>
        <end position="147"/>
    </location>
</feature>
<feature type="compositionally biased region" description="Gly residues" evidence="1">
    <location>
        <begin position="459"/>
        <end position="471"/>
    </location>
</feature>
<name>A0ABZ1HFN1_STRPH</name>
<keyword evidence="2" id="KW-0812">Transmembrane</keyword>
<keyword evidence="4" id="KW-1185">Reference proteome</keyword>
<feature type="transmembrane region" description="Helical" evidence="2">
    <location>
        <begin position="159"/>
        <end position="185"/>
    </location>
</feature>
<feature type="transmembrane region" description="Helical" evidence="2">
    <location>
        <begin position="239"/>
        <end position="257"/>
    </location>
</feature>
<evidence type="ECO:0000313" key="3">
    <source>
        <dbReference type="EMBL" id="WSD17422.1"/>
    </source>
</evidence>
<dbReference type="Proteomes" id="UP001340816">
    <property type="component" value="Chromosome"/>
</dbReference>
<feature type="transmembrane region" description="Helical" evidence="2">
    <location>
        <begin position="337"/>
        <end position="354"/>
    </location>
</feature>
<feature type="transmembrane region" description="Helical" evidence="2">
    <location>
        <begin position="6"/>
        <end position="24"/>
    </location>
</feature>
<evidence type="ECO:0000313" key="4">
    <source>
        <dbReference type="Proteomes" id="UP001340816"/>
    </source>
</evidence>
<accession>A0ABZ1HFN1</accession>
<feature type="transmembrane region" description="Helical" evidence="2">
    <location>
        <begin position="359"/>
        <end position="376"/>
    </location>
</feature>
<feature type="transmembrane region" description="Helical" evidence="2">
    <location>
        <begin position="388"/>
        <end position="406"/>
    </location>
</feature>
<dbReference type="RefSeq" id="WP_326760550.1">
    <property type="nucleotide sequence ID" value="NZ_CP109135.1"/>
</dbReference>
<proteinExistence type="predicted"/>
<feature type="transmembrane region" description="Helical" evidence="2">
    <location>
        <begin position="269"/>
        <end position="290"/>
    </location>
</feature>
<feature type="transmembrane region" description="Helical" evidence="2">
    <location>
        <begin position="206"/>
        <end position="233"/>
    </location>
</feature>